<feature type="region of interest" description="Disordered" evidence="1">
    <location>
        <begin position="100"/>
        <end position="197"/>
    </location>
</feature>
<evidence type="ECO:0000256" key="1">
    <source>
        <dbReference type="SAM" id="MobiDB-lite"/>
    </source>
</evidence>
<keyword evidence="3" id="KW-1185">Reference proteome</keyword>
<evidence type="ECO:0000313" key="3">
    <source>
        <dbReference type="Proteomes" id="UP001165080"/>
    </source>
</evidence>
<protein>
    <submittedName>
        <fullName evidence="2">Uncharacterized protein</fullName>
    </submittedName>
</protein>
<gene>
    <name evidence="2" type="primary">PLESTBF000283</name>
    <name evidence="2" type="ORF">PLESTB_000582600</name>
</gene>
<organism evidence="2 3">
    <name type="scientific">Pleodorina starrii</name>
    <dbReference type="NCBI Taxonomy" id="330485"/>
    <lineage>
        <taxon>Eukaryota</taxon>
        <taxon>Viridiplantae</taxon>
        <taxon>Chlorophyta</taxon>
        <taxon>core chlorophytes</taxon>
        <taxon>Chlorophyceae</taxon>
        <taxon>CS clade</taxon>
        <taxon>Chlamydomonadales</taxon>
        <taxon>Volvocaceae</taxon>
        <taxon>Pleodorina</taxon>
    </lineage>
</organism>
<name>A0A9W6BHA4_9CHLO</name>
<reference evidence="2 3" key="1">
    <citation type="journal article" date="2023" name="Commun. Biol.">
        <title>Reorganization of the ancestral sex-determining regions during the evolution of trioecy in Pleodorina starrii.</title>
        <authorList>
            <person name="Takahashi K."/>
            <person name="Suzuki S."/>
            <person name="Kawai-Toyooka H."/>
            <person name="Yamamoto K."/>
            <person name="Hamaji T."/>
            <person name="Ootsuki R."/>
            <person name="Yamaguchi H."/>
            <person name="Kawachi M."/>
            <person name="Higashiyama T."/>
            <person name="Nozaki H."/>
        </authorList>
    </citation>
    <scope>NUCLEOTIDE SEQUENCE [LARGE SCALE GENOMIC DNA]</scope>
    <source>
        <strain evidence="2 3">NIES-4479</strain>
    </source>
</reference>
<feature type="compositionally biased region" description="Low complexity" evidence="1">
    <location>
        <begin position="156"/>
        <end position="197"/>
    </location>
</feature>
<comment type="caution">
    <text evidence="2">The sequence shown here is derived from an EMBL/GenBank/DDBJ whole genome shotgun (WGS) entry which is preliminary data.</text>
</comment>
<proteinExistence type="predicted"/>
<dbReference type="EMBL" id="BRXU01000005">
    <property type="protein sequence ID" value="GLC52099.1"/>
    <property type="molecule type" value="Genomic_DNA"/>
</dbReference>
<sequence length="197" mass="21204">MKIRDGKNDSKGFTAIQDACREAAKRAGSELDGFHTSSPHWVHRTIWRLASRQLRSLEMACPSNNRILLVGEQLLQITSAFPLLEELSLRGYLLETNPELELGGQAAGEENELDADEEDGEEDDDDYGEGEGDDYDADEDTEDGDRGEDAQHEAAEGPQQPAEQQQAAADQQQEAGEQPQAGEAGAAAAAAAAPGRP</sequence>
<evidence type="ECO:0000313" key="2">
    <source>
        <dbReference type="EMBL" id="GLC52099.1"/>
    </source>
</evidence>
<feature type="compositionally biased region" description="Acidic residues" evidence="1">
    <location>
        <begin position="109"/>
        <end position="146"/>
    </location>
</feature>
<accession>A0A9W6BHA4</accession>
<dbReference type="Proteomes" id="UP001165080">
    <property type="component" value="Unassembled WGS sequence"/>
</dbReference>
<dbReference type="AlphaFoldDB" id="A0A9W6BHA4"/>